<organism evidence="1 2">
    <name type="scientific">Schistosoma mattheei</name>
    <dbReference type="NCBI Taxonomy" id="31246"/>
    <lineage>
        <taxon>Eukaryota</taxon>
        <taxon>Metazoa</taxon>
        <taxon>Spiralia</taxon>
        <taxon>Lophotrochozoa</taxon>
        <taxon>Platyhelminthes</taxon>
        <taxon>Trematoda</taxon>
        <taxon>Digenea</taxon>
        <taxon>Strigeidida</taxon>
        <taxon>Schistosomatoidea</taxon>
        <taxon>Schistosomatidae</taxon>
        <taxon>Schistosoma</taxon>
    </lineage>
</organism>
<protein>
    <submittedName>
        <fullName evidence="1">Uncharacterized protein</fullName>
    </submittedName>
</protein>
<dbReference type="EMBL" id="UZAL01002267">
    <property type="protein sequence ID" value="VDO82122.1"/>
    <property type="molecule type" value="Genomic_DNA"/>
</dbReference>
<dbReference type="AlphaFoldDB" id="A0A3P8CD86"/>
<keyword evidence="2" id="KW-1185">Reference proteome</keyword>
<accession>A0A3P8CD86</accession>
<name>A0A3P8CD86_9TREM</name>
<dbReference type="Proteomes" id="UP000269396">
    <property type="component" value="Unassembled WGS sequence"/>
</dbReference>
<reference evidence="1 2" key="1">
    <citation type="submission" date="2018-11" db="EMBL/GenBank/DDBJ databases">
        <authorList>
            <consortium name="Pathogen Informatics"/>
        </authorList>
    </citation>
    <scope>NUCLEOTIDE SEQUENCE [LARGE SCALE GENOMIC DNA]</scope>
    <source>
        <strain>Denwood</strain>
        <strain evidence="2">Zambia</strain>
    </source>
</reference>
<sequence length="39" mass="4808">MLEPLLPQFRFVREHVFHWLLKETSHSHFQTFQIDDAVQ</sequence>
<gene>
    <name evidence="1" type="ORF">SMTD_LOCUS1861</name>
</gene>
<evidence type="ECO:0000313" key="1">
    <source>
        <dbReference type="EMBL" id="VDO82122.1"/>
    </source>
</evidence>
<evidence type="ECO:0000313" key="2">
    <source>
        <dbReference type="Proteomes" id="UP000269396"/>
    </source>
</evidence>
<proteinExistence type="predicted"/>